<dbReference type="RefSeq" id="XP_018000541.1">
    <property type="nucleotide sequence ID" value="XM_018147966.1"/>
</dbReference>
<protein>
    <submittedName>
        <fullName evidence="1">Uncharacterized protein</fullName>
    </submittedName>
</protein>
<dbReference type="GeneID" id="28739846"/>
<dbReference type="VEuPathDB" id="FungiDB:AB675_7585"/>
<comment type="caution">
    <text evidence="1">The sequence shown here is derived from an EMBL/GenBank/DDBJ whole genome shotgun (WGS) entry which is preliminary data.</text>
</comment>
<gene>
    <name evidence="1" type="ORF">AB675_7585</name>
</gene>
<keyword evidence="2" id="KW-1185">Reference proteome</keyword>
<accession>A0A0N0NMP1</accession>
<proteinExistence type="predicted"/>
<dbReference type="AlphaFoldDB" id="A0A0N0NMP1"/>
<reference evidence="1 2" key="1">
    <citation type="submission" date="2015-06" db="EMBL/GenBank/DDBJ databases">
        <title>Draft genome of the ant-associated black yeast Phialophora attae CBS 131958.</title>
        <authorList>
            <person name="Moreno L.F."/>
            <person name="Stielow B.J."/>
            <person name="de Hoog S."/>
            <person name="Vicente V.A."/>
            <person name="Weiss V.A."/>
            <person name="de Vries M."/>
            <person name="Cruz L.M."/>
            <person name="Souza E.M."/>
        </authorList>
    </citation>
    <scope>NUCLEOTIDE SEQUENCE [LARGE SCALE GENOMIC DNA]</scope>
    <source>
        <strain evidence="1 2">CBS 131958</strain>
    </source>
</reference>
<evidence type="ECO:0000313" key="1">
    <source>
        <dbReference type="EMBL" id="KPI40578.1"/>
    </source>
</evidence>
<sequence>MLTQLPAELRVKIYAVATEDYILRTWTRISTPRDIHTGKVEWPWKDVEGLRARFFFEFLSRQDEALKAPRMQVHAGLLRANKPIREEFISHLSAGGVSFGILNDSGHNDLDRFSTLASLVLDPWRSLLTTIRDLSRQLPGPPYYPALRQRHGFPALKCIEKSATTYSYRGEIAISTQSTRPAFGKLLEDLAAGSRRFCTTRLNVWVRSYEGRASDRGAQKEPSNVKWVLRHKIGHLKVSLRRTGNNRTMPPYRALHLDHIANAMTSRNADGSTEHILKPIPWAEKRIDASLEKALSGYTPVSFELYI</sequence>
<evidence type="ECO:0000313" key="2">
    <source>
        <dbReference type="Proteomes" id="UP000038010"/>
    </source>
</evidence>
<organism evidence="1 2">
    <name type="scientific">Cyphellophora attinorum</name>
    <dbReference type="NCBI Taxonomy" id="1664694"/>
    <lineage>
        <taxon>Eukaryota</taxon>
        <taxon>Fungi</taxon>
        <taxon>Dikarya</taxon>
        <taxon>Ascomycota</taxon>
        <taxon>Pezizomycotina</taxon>
        <taxon>Eurotiomycetes</taxon>
        <taxon>Chaetothyriomycetidae</taxon>
        <taxon>Chaetothyriales</taxon>
        <taxon>Cyphellophoraceae</taxon>
        <taxon>Cyphellophora</taxon>
    </lineage>
</organism>
<name>A0A0N0NMP1_9EURO</name>
<dbReference type="Proteomes" id="UP000038010">
    <property type="component" value="Unassembled WGS sequence"/>
</dbReference>
<dbReference type="EMBL" id="LFJN01000012">
    <property type="protein sequence ID" value="KPI40578.1"/>
    <property type="molecule type" value="Genomic_DNA"/>
</dbReference>